<dbReference type="EMBL" id="CP040916">
    <property type="protein sequence ID" value="QDQ14422.1"/>
    <property type="molecule type" value="Genomic_DNA"/>
</dbReference>
<reference evidence="1 2" key="1">
    <citation type="journal article" date="2019" name="J. Ind. Microbiol. Biotechnol.">
        <title>The complete genomic sequence of Streptomyces spectabilis NRRL-2792 and identification of secondary metabolite biosynthetic gene clusters.</title>
        <authorList>
            <person name="Sinha A."/>
            <person name="Phillips-Salemka S."/>
            <person name="Niraula T.A."/>
            <person name="Short K.A."/>
            <person name="Niraula N.P."/>
        </authorList>
    </citation>
    <scope>NUCLEOTIDE SEQUENCE [LARGE SCALE GENOMIC DNA]</scope>
    <source>
        <strain evidence="1 2">NRRL 2792</strain>
    </source>
</reference>
<gene>
    <name evidence="1" type="ORF">FH965_30900</name>
</gene>
<evidence type="ECO:0000313" key="1">
    <source>
        <dbReference type="EMBL" id="QDQ14422.1"/>
    </source>
</evidence>
<protein>
    <submittedName>
        <fullName evidence="1">Tetratricopeptide repeat protein</fullName>
    </submittedName>
</protein>
<organism evidence="1 2">
    <name type="scientific">Streptomyces spectabilis</name>
    <dbReference type="NCBI Taxonomy" id="68270"/>
    <lineage>
        <taxon>Bacteria</taxon>
        <taxon>Bacillati</taxon>
        <taxon>Actinomycetota</taxon>
        <taxon>Actinomycetes</taxon>
        <taxon>Kitasatosporales</taxon>
        <taxon>Streptomycetaceae</taxon>
        <taxon>Streptomyces</taxon>
    </lineage>
</organism>
<dbReference type="AlphaFoldDB" id="A0A516RFI0"/>
<dbReference type="PANTHER" id="PTHR46082:SF6">
    <property type="entry name" value="AAA+ ATPASE DOMAIN-CONTAINING PROTEIN-RELATED"/>
    <property type="match status" value="1"/>
</dbReference>
<proteinExistence type="predicted"/>
<sequence>MPTDPEQSGNWPRFQALSCLIVAPSSACTSPTTTPFTPPVSSTALRIPADAGLAGCSPPFERVIETCERVLGSTHPQTPNSRNNLAYAYAEAGNPGRAIPLYEQALEEVERVLGKDHPDTIMIRYNLAGAHQAAGDIRRAIELFARTLQDRKRVLGNHLPTVVISCDNLVAAYKSAGALDRANRLYEKPPRRLREDRERGVVRISSHSTSLDQPTSASLPACAITVSVD</sequence>
<dbReference type="Proteomes" id="UP000316806">
    <property type="component" value="Chromosome"/>
</dbReference>
<accession>A0A516RFI0</accession>
<dbReference type="PANTHER" id="PTHR46082">
    <property type="entry name" value="ATP/GTP-BINDING PROTEIN-RELATED"/>
    <property type="match status" value="1"/>
</dbReference>
<dbReference type="Pfam" id="PF13424">
    <property type="entry name" value="TPR_12"/>
    <property type="match status" value="1"/>
</dbReference>
<name>A0A516RFI0_STRST</name>
<dbReference type="InterPro" id="IPR011990">
    <property type="entry name" value="TPR-like_helical_dom_sf"/>
</dbReference>
<evidence type="ECO:0000313" key="2">
    <source>
        <dbReference type="Proteomes" id="UP000316806"/>
    </source>
</evidence>
<dbReference type="SUPFAM" id="SSF48452">
    <property type="entry name" value="TPR-like"/>
    <property type="match status" value="1"/>
</dbReference>
<dbReference type="Gene3D" id="1.25.40.10">
    <property type="entry name" value="Tetratricopeptide repeat domain"/>
    <property type="match status" value="1"/>
</dbReference>
<dbReference type="InterPro" id="IPR053137">
    <property type="entry name" value="NLR-like"/>
</dbReference>